<evidence type="ECO:0000313" key="3">
    <source>
        <dbReference type="Proteomes" id="UP001385499"/>
    </source>
</evidence>
<organism evidence="2 3">
    <name type="scientific">Roseibium algae</name>
    <dbReference type="NCBI Taxonomy" id="3123038"/>
    <lineage>
        <taxon>Bacteria</taxon>
        <taxon>Pseudomonadati</taxon>
        <taxon>Pseudomonadota</taxon>
        <taxon>Alphaproteobacteria</taxon>
        <taxon>Hyphomicrobiales</taxon>
        <taxon>Stappiaceae</taxon>
        <taxon>Roseibium</taxon>
    </lineage>
</organism>
<dbReference type="PROSITE" id="PS51664">
    <property type="entry name" value="YCAO"/>
    <property type="match status" value="1"/>
</dbReference>
<evidence type="ECO:0000259" key="1">
    <source>
        <dbReference type="PROSITE" id="PS51664"/>
    </source>
</evidence>
<gene>
    <name evidence="2" type="ORF">V6575_09890</name>
</gene>
<sequence length="483" mass="52931">MRDENSRRGAFCDLAEGLRRSGGQSCFGGVEASTREAMQSLCAWGVAEIDEAGFHLQPSWSVERLELFAPLLDMADLKIRDTSLPGCPVVLMAALADVPGPEWNETERSAVKLVSGGQGLDGGKALTSCLGEMAERLSLFSFGGHDPRVHIRKNSACETVAEAALGELLGFSARQEQDMTQTHPSLSDHLRDGQLDWNRIDERYVDLTDIRTGERVQAPAYGVLMGEGSGLGLGGLSLTSTCGTAVWSTWEGALRGAVQELVERDAVGQLWYNRLGITCLERPFWPGFIHRNCCQYLDERERRTRFFIVDTDFRCHVVIAISHERDGLGACFGASVGCSVADAAQSALGEMLQGEQSLGAMVRAHLSGNLDDSLPSAVRYASTMRIADDLDFAAARSVDAVRLDLEFGEDELLNSCQENSIQLLAFDATRPDLKIPCVKVLSPDLCSWEPRFGKRRLYEGVVRRGWAQSEADEGLFRARPFPF</sequence>
<name>A0ABU8TJR8_9HYPH</name>
<dbReference type="Gene3D" id="3.30.1330.230">
    <property type="match status" value="1"/>
</dbReference>
<comment type="caution">
    <text evidence="2">The sequence shown here is derived from an EMBL/GenBank/DDBJ whole genome shotgun (WGS) entry which is preliminary data.</text>
</comment>
<evidence type="ECO:0000313" key="2">
    <source>
        <dbReference type="EMBL" id="MEJ8474399.1"/>
    </source>
</evidence>
<feature type="domain" description="YcaO" evidence="1">
    <location>
        <begin position="117"/>
        <end position="483"/>
    </location>
</feature>
<dbReference type="EMBL" id="JBAKIA010000005">
    <property type="protein sequence ID" value="MEJ8474399.1"/>
    <property type="molecule type" value="Genomic_DNA"/>
</dbReference>
<dbReference type="Proteomes" id="UP001385499">
    <property type="component" value="Unassembled WGS sequence"/>
</dbReference>
<protein>
    <submittedName>
        <fullName evidence="2">YcaO-like family protein</fullName>
    </submittedName>
</protein>
<dbReference type="Gene3D" id="3.30.40.250">
    <property type="match status" value="1"/>
</dbReference>
<dbReference type="PANTHER" id="PTHR37809:SF1">
    <property type="entry name" value="RIBOSOMAL PROTEIN S12 METHYLTHIOTRANSFERASE ACCESSORY FACTOR YCAO"/>
    <property type="match status" value="1"/>
</dbReference>
<proteinExistence type="predicted"/>
<dbReference type="Gene3D" id="3.30.160.660">
    <property type="match status" value="1"/>
</dbReference>
<dbReference type="RefSeq" id="WP_340274144.1">
    <property type="nucleotide sequence ID" value="NZ_JBAKIA010000005.1"/>
</dbReference>
<accession>A0ABU8TJR8</accession>
<reference evidence="2 3" key="1">
    <citation type="submission" date="2024-02" db="EMBL/GenBank/DDBJ databases">
        <title>Roseibium algae sp. nov., isolated from marine alga (Grateloupia sp.), showing potential in myo-inositol conversion.</title>
        <authorList>
            <person name="Wang Y."/>
        </authorList>
    </citation>
    <scope>NUCLEOTIDE SEQUENCE [LARGE SCALE GENOMIC DNA]</scope>
    <source>
        <strain evidence="2 3">H3510</strain>
    </source>
</reference>
<dbReference type="PANTHER" id="PTHR37809">
    <property type="entry name" value="RIBOSOMAL PROTEIN S12 METHYLTHIOTRANSFERASE ACCESSORY FACTOR YCAO"/>
    <property type="match status" value="1"/>
</dbReference>
<keyword evidence="3" id="KW-1185">Reference proteome</keyword>
<dbReference type="InterPro" id="IPR003776">
    <property type="entry name" value="YcaO-like_dom"/>
</dbReference>
<dbReference type="Pfam" id="PF02624">
    <property type="entry name" value="YcaO"/>
    <property type="match status" value="1"/>
</dbReference>